<evidence type="ECO:0000256" key="8">
    <source>
        <dbReference type="ARBA" id="ARBA00023274"/>
    </source>
</evidence>
<dbReference type="InterPro" id="IPR019734">
    <property type="entry name" value="TPR_rpt"/>
</dbReference>
<feature type="compositionally biased region" description="Basic and acidic residues" evidence="11">
    <location>
        <begin position="498"/>
        <end position="507"/>
    </location>
</feature>
<feature type="compositionally biased region" description="Polar residues" evidence="11">
    <location>
        <begin position="578"/>
        <end position="595"/>
    </location>
</feature>
<evidence type="ECO:0000313" key="14">
    <source>
        <dbReference type="Proteomes" id="UP000077115"/>
    </source>
</evidence>
<sequence>MAELYFESAYCLYRSNSLEDSLKLIQQALLADEIQKSPLYTRFMHLKGQVLYRLERFNECISSVYKPLLASANDHSDTYRVEILANILAAEAAQVLVGSEMDTDDGADDANTESPTFEILYNRACKAIGKHNYDTAEKLLYNAQATCTKSMNADGYSKEDIQKELVVINAQLAYINQCQGRFQKALDQYTCINQSMSVEKSIAAVIHNNLMAIRGEHYDLFESAKVHKNFMTSDVLLKLNAGQRNVMEINNALLSIYLGKNGQATKQLTVLKEKYPHIDRIELAFAGLQFRQKKSKDVTTMLAFRNQLEKIVEQFPSSASAQLTLVQVLLNLGYYEDVVNQVEKMLEMDVFAMYRPGLVSVLSWVYGKMGNSLMALKVLETAAKDKFIKDMSLLAQLAAFKLRLGQYEAASKDYLELVQFDPLDVRAIAGLVISYSHLDSSLAEEYAKQLPTPSISRSDQGDESMHALKMDADALELAVMKRKMNQQLRMQTAGKNGDATKNKADKPKTKRKRKPILPKVVNPDIQPDPERWIPKQFRAAFAKKGKGKKDMLRGSQGVNMEGGGIGGTGSARIAGISRSSTLAETESTGSSTVNAQPSPPTTPKPKQKKRK</sequence>
<dbReference type="GO" id="GO:0043022">
    <property type="term" value="F:ribosome binding"/>
    <property type="evidence" value="ECO:0007669"/>
    <property type="project" value="TreeGrafter"/>
</dbReference>
<reference evidence="13 14" key="2">
    <citation type="submission" date="2016-05" db="EMBL/GenBank/DDBJ databases">
        <title>Lineage-specific infection strategies underlie the spectrum of fungal disease in amphibians.</title>
        <authorList>
            <person name="Cuomo C.A."/>
            <person name="Farrer R.A."/>
            <person name="James T."/>
            <person name="Longcore J."/>
            <person name="Birren B."/>
        </authorList>
    </citation>
    <scope>NUCLEOTIDE SEQUENCE [LARGE SCALE GENOMIC DNA]</scope>
    <source>
        <strain evidence="13 14">JEL423</strain>
    </source>
</reference>
<feature type="repeat" description="TPR" evidence="10">
    <location>
        <begin position="391"/>
        <end position="424"/>
    </location>
</feature>
<evidence type="ECO:0000256" key="7">
    <source>
        <dbReference type="ARBA" id="ARBA00023135"/>
    </source>
</evidence>
<name>A0A177WNA3_BATDL</name>
<keyword evidence="5 9" id="KW-0963">Cytoplasm</keyword>
<dbReference type="AlphaFoldDB" id="A0A177WNA3"/>
<evidence type="ECO:0000256" key="10">
    <source>
        <dbReference type="PROSITE-ProRule" id="PRU00339"/>
    </source>
</evidence>
<comment type="similarity">
    <text evidence="3 9">Belongs to the SRP72 family.</text>
</comment>
<dbReference type="EMBL" id="DS022305">
    <property type="protein sequence ID" value="OAJ41144.1"/>
    <property type="molecule type" value="Genomic_DNA"/>
</dbReference>
<dbReference type="PIRSF" id="PIRSF038922">
    <property type="entry name" value="SRP72"/>
    <property type="match status" value="1"/>
</dbReference>
<dbReference type="InterPro" id="IPR026270">
    <property type="entry name" value="SRP72"/>
</dbReference>
<comment type="subcellular location">
    <subcellularLocation>
        <location evidence="2 9">Cytoplasm</location>
    </subcellularLocation>
    <subcellularLocation>
        <location evidence="1">Endoplasmic reticulum</location>
    </subcellularLocation>
</comment>
<dbReference type="STRING" id="403673.A0A177WNA3"/>
<dbReference type="VEuPathDB" id="FungiDB:BDEG_24788"/>
<evidence type="ECO:0000256" key="2">
    <source>
        <dbReference type="ARBA" id="ARBA00004496"/>
    </source>
</evidence>
<feature type="region of interest" description="Disordered" evidence="11">
    <location>
        <begin position="544"/>
        <end position="611"/>
    </location>
</feature>
<dbReference type="GO" id="GO:0005786">
    <property type="term" value="C:signal recognition particle, endoplasmic reticulum targeting"/>
    <property type="evidence" value="ECO:0007669"/>
    <property type="project" value="UniProtKB-UniRule"/>
</dbReference>
<evidence type="ECO:0000313" key="13">
    <source>
        <dbReference type="EMBL" id="OAJ41144.1"/>
    </source>
</evidence>
<dbReference type="SUPFAM" id="SSF48452">
    <property type="entry name" value="TPR-like"/>
    <property type="match status" value="1"/>
</dbReference>
<evidence type="ECO:0000256" key="3">
    <source>
        <dbReference type="ARBA" id="ARBA00007676"/>
    </source>
</evidence>
<accession>A0A177WNA3</accession>
<dbReference type="PANTHER" id="PTHR14094">
    <property type="entry name" value="SIGNAL RECOGNITION PARTICLE 72"/>
    <property type="match status" value="1"/>
</dbReference>
<evidence type="ECO:0000256" key="9">
    <source>
        <dbReference type="PIRNR" id="PIRNR038922"/>
    </source>
</evidence>
<dbReference type="eggNOG" id="KOG2376">
    <property type="taxonomic scope" value="Eukaryota"/>
</dbReference>
<evidence type="ECO:0000256" key="11">
    <source>
        <dbReference type="SAM" id="MobiDB-lite"/>
    </source>
</evidence>
<evidence type="ECO:0000256" key="5">
    <source>
        <dbReference type="ARBA" id="ARBA00022490"/>
    </source>
</evidence>
<dbReference type="OrthoDB" id="5421607at2759"/>
<dbReference type="Pfam" id="PF08492">
    <property type="entry name" value="SRP72"/>
    <property type="match status" value="1"/>
</dbReference>
<dbReference type="Gene3D" id="1.25.40.10">
    <property type="entry name" value="Tetratricopeptide repeat domain"/>
    <property type="match status" value="2"/>
</dbReference>
<dbReference type="InterPro" id="IPR011990">
    <property type="entry name" value="TPR-like_helical_dom_sf"/>
</dbReference>
<evidence type="ECO:0000256" key="1">
    <source>
        <dbReference type="ARBA" id="ARBA00004240"/>
    </source>
</evidence>
<dbReference type="GO" id="GO:0006614">
    <property type="term" value="P:SRP-dependent cotranslational protein targeting to membrane"/>
    <property type="evidence" value="ECO:0007669"/>
    <property type="project" value="UniProtKB-UniRule"/>
</dbReference>
<organism evidence="13 14">
    <name type="scientific">Batrachochytrium dendrobatidis (strain JEL423)</name>
    <dbReference type="NCBI Taxonomy" id="403673"/>
    <lineage>
        <taxon>Eukaryota</taxon>
        <taxon>Fungi</taxon>
        <taxon>Fungi incertae sedis</taxon>
        <taxon>Chytridiomycota</taxon>
        <taxon>Chytridiomycota incertae sedis</taxon>
        <taxon>Chytridiomycetes</taxon>
        <taxon>Rhizophydiales</taxon>
        <taxon>Rhizophydiales incertae sedis</taxon>
        <taxon>Batrachochytrium</taxon>
    </lineage>
</organism>
<keyword evidence="8 9" id="KW-0687">Ribonucleoprotein</keyword>
<dbReference type="GO" id="GO:0008312">
    <property type="term" value="F:7S RNA binding"/>
    <property type="evidence" value="ECO:0007669"/>
    <property type="project" value="InterPro"/>
</dbReference>
<keyword evidence="7 9" id="KW-0733">Signal recognition particle</keyword>
<dbReference type="Proteomes" id="UP000077115">
    <property type="component" value="Unassembled WGS sequence"/>
</dbReference>
<keyword evidence="10" id="KW-0802">TPR repeat</keyword>
<dbReference type="GO" id="GO:0005783">
    <property type="term" value="C:endoplasmic reticulum"/>
    <property type="evidence" value="ECO:0007669"/>
    <property type="project" value="UniProtKB-SubCell"/>
</dbReference>
<proteinExistence type="inferred from homology"/>
<evidence type="ECO:0000256" key="6">
    <source>
        <dbReference type="ARBA" id="ARBA00022824"/>
    </source>
</evidence>
<reference evidence="13 14" key="1">
    <citation type="submission" date="2006-10" db="EMBL/GenBank/DDBJ databases">
        <title>The Genome Sequence of Batrachochytrium dendrobatidis JEL423.</title>
        <authorList>
            <consortium name="The Broad Institute Genome Sequencing Platform"/>
            <person name="Birren B."/>
            <person name="Lander E."/>
            <person name="Galagan J."/>
            <person name="Cuomo C."/>
            <person name="Devon K."/>
            <person name="Jaffe D."/>
            <person name="Butler J."/>
            <person name="Alvarez P."/>
            <person name="Gnerre S."/>
            <person name="Grabherr M."/>
            <person name="Kleber M."/>
            <person name="Mauceli E."/>
            <person name="Brockman W."/>
            <person name="Young S."/>
            <person name="LaButti K."/>
            <person name="Sykes S."/>
            <person name="DeCaprio D."/>
            <person name="Crawford M."/>
            <person name="Koehrsen M."/>
            <person name="Engels R."/>
            <person name="Montgomery P."/>
            <person name="Pearson M."/>
            <person name="Howarth C."/>
            <person name="Larson L."/>
            <person name="White J."/>
            <person name="O'Leary S."/>
            <person name="Kodira C."/>
            <person name="Zeng Q."/>
            <person name="Yandava C."/>
            <person name="Alvarado L."/>
            <person name="Longcore J."/>
            <person name="James T."/>
        </authorList>
    </citation>
    <scope>NUCLEOTIDE SEQUENCE [LARGE SCALE GENOMIC DNA]</scope>
    <source>
        <strain evidence="13 14">JEL423</strain>
    </source>
</reference>
<dbReference type="SMART" id="SM00028">
    <property type="entry name" value="TPR"/>
    <property type="match status" value="3"/>
</dbReference>
<feature type="region of interest" description="Disordered" evidence="11">
    <location>
        <begin position="490"/>
        <end position="530"/>
    </location>
</feature>
<protein>
    <recommendedName>
        <fullName evidence="4 9">Signal recognition particle subunit SRP72</fullName>
    </recommendedName>
</protein>
<keyword evidence="6" id="KW-0256">Endoplasmic reticulum</keyword>
<dbReference type="InterPro" id="IPR013699">
    <property type="entry name" value="Signal_recog_part_SRP72_RNA-bd"/>
</dbReference>
<feature type="compositionally biased region" description="Gly residues" evidence="11">
    <location>
        <begin position="560"/>
        <end position="569"/>
    </location>
</feature>
<comment type="function">
    <text evidence="9">Component of the signal recognition particle (SRP) complex, a ribonucleoprotein complex that mediates the cotranslational targeting of secretory and membrane proteins to the endoplasmic reticulum (ER).</text>
</comment>
<dbReference type="PROSITE" id="PS50005">
    <property type="entry name" value="TPR"/>
    <property type="match status" value="1"/>
</dbReference>
<evidence type="ECO:0000256" key="4">
    <source>
        <dbReference type="ARBA" id="ARBA00018350"/>
    </source>
</evidence>
<feature type="domain" description="Signal recognition particle SRP72 subunit RNA-binding" evidence="12">
    <location>
        <begin position="491"/>
        <end position="541"/>
    </location>
</feature>
<gene>
    <name evidence="13" type="ORF">BDEG_24788</name>
</gene>
<dbReference type="PANTHER" id="PTHR14094:SF9">
    <property type="entry name" value="SIGNAL RECOGNITION PARTICLE SUBUNIT SRP72"/>
    <property type="match status" value="1"/>
</dbReference>
<evidence type="ECO:0000259" key="12">
    <source>
        <dbReference type="Pfam" id="PF08492"/>
    </source>
</evidence>